<evidence type="ECO:0000313" key="7">
    <source>
        <dbReference type="Proteomes" id="UP000467840"/>
    </source>
</evidence>
<dbReference type="EMBL" id="JAAGAX010000005">
    <property type="protein sequence ID" value="KAF2316258.1"/>
    <property type="molecule type" value="Genomic_DNA"/>
</dbReference>
<dbReference type="InterPro" id="IPR041118">
    <property type="entry name" value="Rx_N"/>
</dbReference>
<feature type="region of interest" description="Disordered" evidence="4">
    <location>
        <begin position="102"/>
        <end position="123"/>
    </location>
</feature>
<keyword evidence="3" id="KW-0611">Plant defense</keyword>
<evidence type="ECO:0000256" key="4">
    <source>
        <dbReference type="SAM" id="MobiDB-lite"/>
    </source>
</evidence>
<gene>
    <name evidence="6" type="ORF">GH714_041599</name>
</gene>
<dbReference type="GO" id="GO:0000166">
    <property type="term" value="F:nucleotide binding"/>
    <property type="evidence" value="ECO:0007669"/>
    <property type="project" value="UniProtKB-KW"/>
</dbReference>
<evidence type="ECO:0000259" key="5">
    <source>
        <dbReference type="Pfam" id="PF18052"/>
    </source>
</evidence>
<keyword evidence="2" id="KW-0547">Nucleotide-binding</keyword>
<evidence type="ECO:0000313" key="6">
    <source>
        <dbReference type="EMBL" id="KAF2316258.1"/>
    </source>
</evidence>
<comment type="caution">
    <text evidence="6">The sequence shown here is derived from an EMBL/GenBank/DDBJ whole genome shotgun (WGS) entry which is preliminary data.</text>
</comment>
<dbReference type="SUPFAM" id="SSF52540">
    <property type="entry name" value="P-loop containing nucleoside triphosphate hydrolases"/>
    <property type="match status" value="1"/>
</dbReference>
<accession>A0A6A6MV11</accession>
<feature type="domain" description="Disease resistance N-terminal" evidence="5">
    <location>
        <begin position="30"/>
        <end position="82"/>
    </location>
</feature>
<sequence length="191" mass="21736">MKQIIKDFGSSQARKLDFVLVRKFKIAKITVTGLLDHTEEKQIVVLAMKKWFNELKDVAFEADDLLDEISYEAIRSELEAGSRIKKMKALGLTMREGIRDKPSLQRTPTTSIPDDASSIYSREDDSKKIRESLLFDGNGIGVIYIVGSGGMGKTPSLSLSTMIKSRWTLRYQSMGLRLRRIQCHQDNKRYS</sequence>
<evidence type="ECO:0000256" key="3">
    <source>
        <dbReference type="ARBA" id="ARBA00022821"/>
    </source>
</evidence>
<organism evidence="6 7">
    <name type="scientific">Hevea brasiliensis</name>
    <name type="common">Para rubber tree</name>
    <name type="synonym">Siphonia brasiliensis</name>
    <dbReference type="NCBI Taxonomy" id="3981"/>
    <lineage>
        <taxon>Eukaryota</taxon>
        <taxon>Viridiplantae</taxon>
        <taxon>Streptophyta</taxon>
        <taxon>Embryophyta</taxon>
        <taxon>Tracheophyta</taxon>
        <taxon>Spermatophyta</taxon>
        <taxon>Magnoliopsida</taxon>
        <taxon>eudicotyledons</taxon>
        <taxon>Gunneridae</taxon>
        <taxon>Pentapetalae</taxon>
        <taxon>rosids</taxon>
        <taxon>fabids</taxon>
        <taxon>Malpighiales</taxon>
        <taxon>Euphorbiaceae</taxon>
        <taxon>Crotonoideae</taxon>
        <taxon>Micrandreae</taxon>
        <taxon>Hevea</taxon>
    </lineage>
</organism>
<dbReference type="Gene3D" id="1.20.5.4130">
    <property type="match status" value="1"/>
</dbReference>
<protein>
    <recommendedName>
        <fullName evidence="5">Disease resistance N-terminal domain-containing protein</fullName>
    </recommendedName>
</protein>
<keyword evidence="1" id="KW-0677">Repeat</keyword>
<dbReference type="Gene3D" id="3.40.50.300">
    <property type="entry name" value="P-loop containing nucleotide triphosphate hydrolases"/>
    <property type="match status" value="1"/>
</dbReference>
<evidence type="ECO:0000256" key="1">
    <source>
        <dbReference type="ARBA" id="ARBA00022737"/>
    </source>
</evidence>
<evidence type="ECO:0000256" key="2">
    <source>
        <dbReference type="ARBA" id="ARBA00022741"/>
    </source>
</evidence>
<dbReference type="InterPro" id="IPR027417">
    <property type="entry name" value="P-loop_NTPase"/>
</dbReference>
<reference evidence="6 7" key="1">
    <citation type="journal article" date="2020" name="Mol. Plant">
        <title>The Chromosome-Based Rubber Tree Genome Provides New Insights into Spurge Genome Evolution and Rubber Biosynthesis.</title>
        <authorList>
            <person name="Liu J."/>
            <person name="Shi C."/>
            <person name="Shi C.C."/>
            <person name="Li W."/>
            <person name="Zhang Q.J."/>
            <person name="Zhang Y."/>
            <person name="Li K."/>
            <person name="Lu H.F."/>
            <person name="Shi C."/>
            <person name="Zhu S.T."/>
            <person name="Xiao Z.Y."/>
            <person name="Nan H."/>
            <person name="Yue Y."/>
            <person name="Zhu X.G."/>
            <person name="Wu Y."/>
            <person name="Hong X.N."/>
            <person name="Fan G.Y."/>
            <person name="Tong Y."/>
            <person name="Zhang D."/>
            <person name="Mao C.L."/>
            <person name="Liu Y.L."/>
            <person name="Hao S.J."/>
            <person name="Liu W.Q."/>
            <person name="Lv M.Q."/>
            <person name="Zhang H.B."/>
            <person name="Liu Y."/>
            <person name="Hu-Tang G.R."/>
            <person name="Wang J.P."/>
            <person name="Wang J.H."/>
            <person name="Sun Y.H."/>
            <person name="Ni S.B."/>
            <person name="Chen W.B."/>
            <person name="Zhang X.C."/>
            <person name="Jiao Y.N."/>
            <person name="Eichler E.E."/>
            <person name="Li G.H."/>
            <person name="Liu X."/>
            <person name="Gao L.Z."/>
        </authorList>
    </citation>
    <scope>NUCLEOTIDE SEQUENCE [LARGE SCALE GENOMIC DNA]</scope>
    <source>
        <strain evidence="7">cv. GT1</strain>
        <tissue evidence="6">Leaf</tissue>
    </source>
</reference>
<dbReference type="Pfam" id="PF18052">
    <property type="entry name" value="Rx_N"/>
    <property type="match status" value="1"/>
</dbReference>
<name>A0A6A6MV11_HEVBR</name>
<dbReference type="AlphaFoldDB" id="A0A6A6MV11"/>
<dbReference type="Proteomes" id="UP000467840">
    <property type="component" value="Chromosome 15"/>
</dbReference>
<proteinExistence type="predicted"/>
<keyword evidence="7" id="KW-1185">Reference proteome</keyword>
<dbReference type="GO" id="GO:0006952">
    <property type="term" value="P:defense response"/>
    <property type="evidence" value="ECO:0007669"/>
    <property type="project" value="UniProtKB-KW"/>
</dbReference>